<dbReference type="AlphaFoldDB" id="A0A0C9WS93"/>
<accession>A0A0C9WS93</accession>
<dbReference type="EMBL" id="KN838603">
    <property type="protein sequence ID" value="KIK01645.1"/>
    <property type="molecule type" value="Genomic_DNA"/>
</dbReference>
<feature type="non-terminal residue" evidence="1">
    <location>
        <position position="1"/>
    </location>
</feature>
<protein>
    <submittedName>
        <fullName evidence="1">Uncharacterized protein</fullName>
    </submittedName>
</protein>
<evidence type="ECO:0000313" key="1">
    <source>
        <dbReference type="EMBL" id="KIK01645.1"/>
    </source>
</evidence>
<evidence type="ECO:0000313" key="2">
    <source>
        <dbReference type="Proteomes" id="UP000054477"/>
    </source>
</evidence>
<dbReference type="InterPro" id="IPR043128">
    <property type="entry name" value="Rev_trsase/Diguanyl_cyclase"/>
</dbReference>
<dbReference type="Proteomes" id="UP000054477">
    <property type="component" value="Unassembled WGS sequence"/>
</dbReference>
<keyword evidence="2" id="KW-1185">Reference proteome</keyword>
<organism evidence="1 2">
    <name type="scientific">Laccaria amethystina LaAM-08-1</name>
    <dbReference type="NCBI Taxonomy" id="1095629"/>
    <lineage>
        <taxon>Eukaryota</taxon>
        <taxon>Fungi</taxon>
        <taxon>Dikarya</taxon>
        <taxon>Basidiomycota</taxon>
        <taxon>Agaricomycotina</taxon>
        <taxon>Agaricomycetes</taxon>
        <taxon>Agaricomycetidae</taxon>
        <taxon>Agaricales</taxon>
        <taxon>Agaricineae</taxon>
        <taxon>Hydnangiaceae</taxon>
        <taxon>Laccaria</taxon>
    </lineage>
</organism>
<name>A0A0C9WS93_9AGAR</name>
<dbReference type="HOGENOM" id="CLU_2967285_0_0_1"/>
<gene>
    <name evidence="1" type="ORF">K443DRAFT_98183</name>
</gene>
<dbReference type="OrthoDB" id="3268967at2759"/>
<reference evidence="2" key="2">
    <citation type="submission" date="2015-01" db="EMBL/GenBank/DDBJ databases">
        <title>Evolutionary Origins and Diversification of the Mycorrhizal Mutualists.</title>
        <authorList>
            <consortium name="DOE Joint Genome Institute"/>
            <consortium name="Mycorrhizal Genomics Consortium"/>
            <person name="Kohler A."/>
            <person name="Kuo A."/>
            <person name="Nagy L.G."/>
            <person name="Floudas D."/>
            <person name="Copeland A."/>
            <person name="Barry K.W."/>
            <person name="Cichocki N."/>
            <person name="Veneault-Fourrey C."/>
            <person name="LaButti K."/>
            <person name="Lindquist E.A."/>
            <person name="Lipzen A."/>
            <person name="Lundell T."/>
            <person name="Morin E."/>
            <person name="Murat C."/>
            <person name="Riley R."/>
            <person name="Ohm R."/>
            <person name="Sun H."/>
            <person name="Tunlid A."/>
            <person name="Henrissat B."/>
            <person name="Grigoriev I.V."/>
            <person name="Hibbett D.S."/>
            <person name="Martin F."/>
        </authorList>
    </citation>
    <scope>NUCLEOTIDE SEQUENCE [LARGE SCALE GENOMIC DNA]</scope>
    <source>
        <strain evidence="2">LaAM-08-1</strain>
    </source>
</reference>
<reference evidence="1 2" key="1">
    <citation type="submission" date="2014-04" db="EMBL/GenBank/DDBJ databases">
        <authorList>
            <consortium name="DOE Joint Genome Institute"/>
            <person name="Kuo A."/>
            <person name="Kohler A."/>
            <person name="Nagy L.G."/>
            <person name="Floudas D."/>
            <person name="Copeland A."/>
            <person name="Barry K.W."/>
            <person name="Cichocki N."/>
            <person name="Veneault-Fourrey C."/>
            <person name="LaButti K."/>
            <person name="Lindquist E.A."/>
            <person name="Lipzen A."/>
            <person name="Lundell T."/>
            <person name="Morin E."/>
            <person name="Murat C."/>
            <person name="Sun H."/>
            <person name="Tunlid A."/>
            <person name="Henrissat B."/>
            <person name="Grigoriev I.V."/>
            <person name="Hibbett D.S."/>
            <person name="Martin F."/>
            <person name="Nordberg H.P."/>
            <person name="Cantor M.N."/>
            <person name="Hua S.X."/>
        </authorList>
    </citation>
    <scope>NUCLEOTIDE SEQUENCE [LARGE SCALE GENOMIC DNA]</scope>
    <source>
        <strain evidence="1 2">LaAM-08-1</strain>
    </source>
</reference>
<sequence length="59" mass="6736">KVEHILSWLEPKSALQAHGFLGLVRYLAAFLLSLADHTGILTELMMKESENIFPLWMPK</sequence>
<proteinExistence type="predicted"/>
<dbReference type="Gene3D" id="3.30.70.270">
    <property type="match status" value="1"/>
</dbReference>